<evidence type="ECO:0000313" key="2">
    <source>
        <dbReference type="Proteomes" id="UP000192247"/>
    </source>
</evidence>
<keyword evidence="2" id="KW-1185">Reference proteome</keyword>
<dbReference type="InParanoid" id="A0A1V9X7V8"/>
<dbReference type="AlphaFoldDB" id="A0A1V9X7V8"/>
<reference evidence="1 2" key="1">
    <citation type="journal article" date="2017" name="Gigascience">
        <title>Draft genome of the honey bee ectoparasitic mite, Tropilaelaps mercedesae, is shaped by the parasitic life history.</title>
        <authorList>
            <person name="Dong X."/>
            <person name="Armstrong S.D."/>
            <person name="Xia D."/>
            <person name="Makepeace B.L."/>
            <person name="Darby A.C."/>
            <person name="Kadowaki T."/>
        </authorList>
    </citation>
    <scope>NUCLEOTIDE SEQUENCE [LARGE SCALE GENOMIC DNA]</scope>
    <source>
        <strain evidence="1">Wuxi-XJTLU</strain>
    </source>
</reference>
<gene>
    <name evidence="1" type="ORF">BIW11_12135</name>
</gene>
<dbReference type="Proteomes" id="UP000192247">
    <property type="component" value="Unassembled WGS sequence"/>
</dbReference>
<organism evidence="1 2">
    <name type="scientific">Tropilaelaps mercedesae</name>
    <dbReference type="NCBI Taxonomy" id="418985"/>
    <lineage>
        <taxon>Eukaryota</taxon>
        <taxon>Metazoa</taxon>
        <taxon>Ecdysozoa</taxon>
        <taxon>Arthropoda</taxon>
        <taxon>Chelicerata</taxon>
        <taxon>Arachnida</taxon>
        <taxon>Acari</taxon>
        <taxon>Parasitiformes</taxon>
        <taxon>Mesostigmata</taxon>
        <taxon>Gamasina</taxon>
        <taxon>Dermanyssoidea</taxon>
        <taxon>Laelapidae</taxon>
        <taxon>Tropilaelaps</taxon>
    </lineage>
</organism>
<protein>
    <submittedName>
        <fullName evidence="1">Uncharacterized protein</fullName>
    </submittedName>
</protein>
<name>A0A1V9X7V8_9ACAR</name>
<proteinExistence type="predicted"/>
<accession>A0A1V9X7V8</accession>
<evidence type="ECO:0000313" key="1">
    <source>
        <dbReference type="EMBL" id="OQR69645.1"/>
    </source>
</evidence>
<dbReference type="EMBL" id="MNPL01020247">
    <property type="protein sequence ID" value="OQR69645.1"/>
    <property type="molecule type" value="Genomic_DNA"/>
</dbReference>
<comment type="caution">
    <text evidence="1">The sequence shown here is derived from an EMBL/GenBank/DDBJ whole genome shotgun (WGS) entry which is preliminary data.</text>
</comment>
<sequence>MACTGCCQRFDAHENGTKSGGSKKLFYGFGGKKVHPILEQIQNGHNGLHISGSVKNGGPEASNSGITEWKYSGPAWTIT</sequence>